<comment type="caution">
    <text evidence="1">The sequence shown here is derived from an EMBL/GenBank/DDBJ whole genome shotgun (WGS) entry which is preliminary data.</text>
</comment>
<name>A0ABR4SB78_9ACTN</name>
<evidence type="ECO:0000313" key="1">
    <source>
        <dbReference type="EMBL" id="KDR62912.1"/>
    </source>
</evidence>
<accession>A0ABR4SB78</accession>
<evidence type="ECO:0008006" key="3">
    <source>
        <dbReference type="Google" id="ProtNLM"/>
    </source>
</evidence>
<dbReference type="EMBL" id="JHDU01000012">
    <property type="protein sequence ID" value="KDR62912.1"/>
    <property type="molecule type" value="Genomic_DNA"/>
</dbReference>
<keyword evidence="2" id="KW-1185">Reference proteome</keyword>
<protein>
    <recommendedName>
        <fullName evidence="3">PE-PGRS family protein</fullName>
    </recommendedName>
</protein>
<evidence type="ECO:0000313" key="2">
    <source>
        <dbReference type="Proteomes" id="UP000027443"/>
    </source>
</evidence>
<dbReference type="RefSeq" id="WP_015507689.1">
    <property type="nucleotide sequence ID" value="NZ_JHDU01000012.1"/>
</dbReference>
<gene>
    <name evidence="1" type="ORF">DC60_06310</name>
</gene>
<organism evidence="1 2">
    <name type="scientific">Streptomyces wadayamensis</name>
    <dbReference type="NCBI Taxonomy" id="141454"/>
    <lineage>
        <taxon>Bacteria</taxon>
        <taxon>Bacillati</taxon>
        <taxon>Actinomycetota</taxon>
        <taxon>Actinomycetes</taxon>
        <taxon>Kitasatosporales</taxon>
        <taxon>Streptomycetaceae</taxon>
        <taxon>Streptomyces</taxon>
    </lineage>
</organism>
<sequence length="473" mass="50092">MRTVNPQDLEQLAKLLDGRGGLQDKLDEAFTRASSLGVTSKLTTLRPLRSWATDTAPDLRKRATFARLEDGDPEAGLRWAGFTDKELARLRKGEGLTPDEILLANSVAASEDPDAFQFQREPNESLNKWLARLKVHAIAQLPGLAPHEATVGTLYDAASNAHAIMSAGTRVVMQGSSLTTVLVGNSFKRSPMATAWRDRVAAALQGSRHLRAQQLGARVAGWSPVIRSLSAPGTWLPSRLGAAFQGSRFYQSLTSVPLTDGVRGDLIGNGVNRVRSSSTVRSLRVNRVINFLVGHDKLAGRYGGLTHSGQQVKRAANASLTRVGQGLFQARGGMANPGKSLRFAVAGTVKAAGFLRTTSVVGSALSTGVSVANVISHGNPVNAFKEKGAEYVADVAEVGFNASLTAAMVAPNPVTIGLVVGTGLIYGGAKVVENWDDIKKGAGKAVDWAKDTGGKVLDGAKDLAKKADPRNWF</sequence>
<proteinExistence type="predicted"/>
<reference evidence="1 2" key="1">
    <citation type="submission" date="2014-03" db="EMBL/GenBank/DDBJ databases">
        <title>Genome Sequence of Streptomyces wadayamensis A23 strain, an endophytic actinobacteria from Citrus reticulata.</title>
        <authorList>
            <person name="de Oliveira L.G."/>
            <person name="Tormet G.D."/>
            <person name="Marcon J."/>
            <person name="Samborsky M."/>
            <person name="Araujo W.L."/>
            <person name="de Azevedo J.L."/>
        </authorList>
    </citation>
    <scope>NUCLEOTIDE SEQUENCE [LARGE SCALE GENOMIC DNA]</scope>
    <source>
        <strain evidence="1 2">A23</strain>
    </source>
</reference>
<dbReference type="Proteomes" id="UP000027443">
    <property type="component" value="Unassembled WGS sequence"/>
</dbReference>